<evidence type="ECO:0000256" key="1">
    <source>
        <dbReference type="SAM" id="Phobius"/>
    </source>
</evidence>
<feature type="transmembrane region" description="Helical" evidence="1">
    <location>
        <begin position="89"/>
        <end position="106"/>
    </location>
</feature>
<keyword evidence="1" id="KW-1133">Transmembrane helix</keyword>
<keyword evidence="1" id="KW-0812">Transmembrane</keyword>
<dbReference type="EMBL" id="CATQJL010000241">
    <property type="protein sequence ID" value="CAJ0600690.1"/>
    <property type="molecule type" value="Genomic_DNA"/>
</dbReference>
<feature type="transmembrane region" description="Helical" evidence="1">
    <location>
        <begin position="63"/>
        <end position="82"/>
    </location>
</feature>
<sequence>MIVTIVKNFKEIRCMKDRRKLLDEVNDYLQATQAISGRNLEGHDEFMQKFCKRFIDRLKGENIATFIVLAAWFFAAIGGFVFACCKGNCAAILSIMVLIAAGVPYIKDTLGKFLGS</sequence>
<protein>
    <submittedName>
        <fullName evidence="2">Uncharacterized protein</fullName>
    </submittedName>
</protein>
<evidence type="ECO:0000313" key="2">
    <source>
        <dbReference type="EMBL" id="CAJ0600690.1"/>
    </source>
</evidence>
<evidence type="ECO:0000313" key="3">
    <source>
        <dbReference type="Proteomes" id="UP001176961"/>
    </source>
</evidence>
<keyword evidence="3" id="KW-1185">Reference proteome</keyword>
<proteinExistence type="predicted"/>
<name>A0AA36GYW3_CYLNA</name>
<dbReference type="AlphaFoldDB" id="A0AA36GYW3"/>
<keyword evidence="1" id="KW-0472">Membrane</keyword>
<reference evidence="2" key="1">
    <citation type="submission" date="2023-07" db="EMBL/GenBank/DDBJ databases">
        <authorList>
            <consortium name="CYATHOMIX"/>
        </authorList>
    </citation>
    <scope>NUCLEOTIDE SEQUENCE</scope>
    <source>
        <strain evidence="2">N/A</strain>
    </source>
</reference>
<comment type="caution">
    <text evidence="2">The sequence shown here is derived from an EMBL/GenBank/DDBJ whole genome shotgun (WGS) entry which is preliminary data.</text>
</comment>
<gene>
    <name evidence="2" type="ORF">CYNAS_LOCUS12673</name>
</gene>
<accession>A0AA36GYW3</accession>
<organism evidence="2 3">
    <name type="scientific">Cylicocyclus nassatus</name>
    <name type="common">Nematode worm</name>
    <dbReference type="NCBI Taxonomy" id="53992"/>
    <lineage>
        <taxon>Eukaryota</taxon>
        <taxon>Metazoa</taxon>
        <taxon>Ecdysozoa</taxon>
        <taxon>Nematoda</taxon>
        <taxon>Chromadorea</taxon>
        <taxon>Rhabditida</taxon>
        <taxon>Rhabditina</taxon>
        <taxon>Rhabditomorpha</taxon>
        <taxon>Strongyloidea</taxon>
        <taxon>Strongylidae</taxon>
        <taxon>Cylicocyclus</taxon>
    </lineage>
</organism>
<dbReference type="Proteomes" id="UP001176961">
    <property type="component" value="Unassembled WGS sequence"/>
</dbReference>